<dbReference type="Proteomes" id="UP001596547">
    <property type="component" value="Unassembled WGS sequence"/>
</dbReference>
<evidence type="ECO:0000256" key="1">
    <source>
        <dbReference type="SAM" id="MobiDB-lite"/>
    </source>
</evidence>
<protein>
    <recommendedName>
        <fullName evidence="5">Preprotein translocase subunit SecE</fullName>
    </recommendedName>
</protein>
<sequence>MSGGSTADGGVGGGANDLPDRLEGNRFGRVVVARWKHAVVAVVVGLTAWALYRIGGGWTLDATVFAIAAAVVVAYSLLTLRSDIE</sequence>
<keyword evidence="2" id="KW-1133">Transmembrane helix</keyword>
<feature type="transmembrane region" description="Helical" evidence="2">
    <location>
        <begin position="58"/>
        <end position="78"/>
    </location>
</feature>
<feature type="compositionally biased region" description="Gly residues" evidence="1">
    <location>
        <begin position="1"/>
        <end position="15"/>
    </location>
</feature>
<reference evidence="3 4" key="1">
    <citation type="journal article" date="2019" name="Int. J. Syst. Evol. Microbiol.">
        <title>The Global Catalogue of Microorganisms (GCM) 10K type strain sequencing project: providing services to taxonomists for standard genome sequencing and annotation.</title>
        <authorList>
            <consortium name="The Broad Institute Genomics Platform"/>
            <consortium name="The Broad Institute Genome Sequencing Center for Infectious Disease"/>
            <person name="Wu L."/>
            <person name="Ma J."/>
        </authorList>
    </citation>
    <scope>NUCLEOTIDE SEQUENCE [LARGE SCALE GENOMIC DNA]</scope>
    <source>
        <strain evidence="3 4">PSR21</strain>
    </source>
</reference>
<dbReference type="EMBL" id="JBHTBF010000001">
    <property type="protein sequence ID" value="MFC7315352.1"/>
    <property type="molecule type" value="Genomic_DNA"/>
</dbReference>
<evidence type="ECO:0000256" key="2">
    <source>
        <dbReference type="SAM" id="Phobius"/>
    </source>
</evidence>
<evidence type="ECO:0008006" key="5">
    <source>
        <dbReference type="Google" id="ProtNLM"/>
    </source>
</evidence>
<keyword evidence="2" id="KW-0812">Transmembrane</keyword>
<name>A0ABD6A4X3_9EURY</name>
<feature type="transmembrane region" description="Helical" evidence="2">
    <location>
        <begin position="35"/>
        <end position="52"/>
    </location>
</feature>
<comment type="caution">
    <text evidence="3">The sequence shown here is derived from an EMBL/GenBank/DDBJ whole genome shotgun (WGS) entry which is preliminary data.</text>
</comment>
<gene>
    <name evidence="3" type="ORF">ACFQPE_00885</name>
</gene>
<dbReference type="RefSeq" id="WP_276304755.1">
    <property type="nucleotide sequence ID" value="NZ_CP119992.1"/>
</dbReference>
<proteinExistence type="predicted"/>
<evidence type="ECO:0000313" key="3">
    <source>
        <dbReference type="EMBL" id="MFC7315352.1"/>
    </source>
</evidence>
<keyword evidence="4" id="KW-1185">Reference proteome</keyword>
<keyword evidence="2" id="KW-0472">Membrane</keyword>
<accession>A0ABD6A4X3</accession>
<evidence type="ECO:0000313" key="4">
    <source>
        <dbReference type="Proteomes" id="UP001596547"/>
    </source>
</evidence>
<organism evidence="3 4">
    <name type="scientific">Halomarina halobia</name>
    <dbReference type="NCBI Taxonomy" id="3033386"/>
    <lineage>
        <taxon>Archaea</taxon>
        <taxon>Methanobacteriati</taxon>
        <taxon>Methanobacteriota</taxon>
        <taxon>Stenosarchaea group</taxon>
        <taxon>Halobacteria</taxon>
        <taxon>Halobacteriales</taxon>
        <taxon>Natronomonadaceae</taxon>
        <taxon>Halomarina</taxon>
    </lineage>
</organism>
<dbReference type="AlphaFoldDB" id="A0ABD6A4X3"/>
<feature type="region of interest" description="Disordered" evidence="1">
    <location>
        <begin position="1"/>
        <end position="22"/>
    </location>
</feature>
<dbReference type="GeneID" id="79314314"/>